<dbReference type="Proteomes" id="UP000013966">
    <property type="component" value="Plasmid p1"/>
</dbReference>
<sequence length="42" mass="4905">MHDHAYFHDAECTPGARNYSLHGSMHAVAHRRIAFLIMRRRA</sequence>
<dbReference type="HOGENOM" id="CLU_3248358_0_0_4"/>
<keyword evidence="2" id="KW-1185">Reference proteome</keyword>
<reference evidence="1 2" key="1">
    <citation type="journal article" date="2013" name="Genome Announc.">
        <title>Complete Genome Sequence of Burkholderia sp. Strain RPE64, Bacterial Symbiont of the Bean Bug Riptortus pedestris.</title>
        <authorList>
            <person name="Shibata T.F."/>
            <person name="Maeda T."/>
            <person name="Nikoh N."/>
            <person name="Yamaguchi K."/>
            <person name="Oshima K."/>
            <person name="Hattori M."/>
            <person name="Nishiyama T."/>
            <person name="Hasebe M."/>
            <person name="Fukatsu T."/>
            <person name="Kikuchi Y."/>
            <person name="Shigenobu S."/>
        </authorList>
    </citation>
    <scope>NUCLEOTIDE SEQUENCE [LARGE SCALE GENOMIC DNA]</scope>
    <source>
        <plasmid evidence="1 2">p1</plasmid>
    </source>
</reference>
<dbReference type="AlphaFoldDB" id="R4X511"/>
<name>R4X511_9BURK</name>
<evidence type="ECO:0000313" key="2">
    <source>
        <dbReference type="Proteomes" id="UP000013966"/>
    </source>
</evidence>
<accession>R4X511</accession>
<geneLocation type="plasmid" evidence="1 2">
    <name>p1</name>
</geneLocation>
<evidence type="ECO:0000313" key="1">
    <source>
        <dbReference type="EMBL" id="BAN27777.1"/>
    </source>
</evidence>
<proteinExistence type="predicted"/>
<protein>
    <submittedName>
        <fullName evidence="1">Uncharacterized protein</fullName>
    </submittedName>
</protein>
<keyword evidence="1" id="KW-0614">Plasmid</keyword>
<dbReference type="EMBL" id="AP013061">
    <property type="protein sequence ID" value="BAN27777.1"/>
    <property type="molecule type" value="Genomic_DNA"/>
</dbReference>
<dbReference type="PATRIC" id="fig|758793.3.peg.5984"/>
<organism evidence="1 2">
    <name type="scientific">Caballeronia insecticola</name>
    <dbReference type="NCBI Taxonomy" id="758793"/>
    <lineage>
        <taxon>Bacteria</taxon>
        <taxon>Pseudomonadati</taxon>
        <taxon>Pseudomonadota</taxon>
        <taxon>Betaproteobacteria</taxon>
        <taxon>Burkholderiales</taxon>
        <taxon>Burkholderiaceae</taxon>
        <taxon>Caballeronia</taxon>
    </lineage>
</organism>
<dbReference type="KEGG" id="buo:BRPE64_DCDS08410"/>
<gene>
    <name evidence="1" type="ORF">BRPE64_DCDS08410</name>
</gene>
<reference evidence="1 2" key="2">
    <citation type="journal article" date="2018" name="Int. J. Syst. Evol. Microbiol.">
        <title>Burkholderia insecticola sp. nov., a gut symbiotic bacterium of the bean bug Riptortus pedestris.</title>
        <authorList>
            <person name="Takeshita K."/>
            <person name="Tamaki H."/>
            <person name="Ohbayashi T."/>
            <person name="Meng X.-Y."/>
            <person name="Sone T."/>
            <person name="Mitani Y."/>
            <person name="Peeters C."/>
            <person name="Kikuchi Y."/>
            <person name="Vandamme P."/>
        </authorList>
    </citation>
    <scope>NUCLEOTIDE SEQUENCE [LARGE SCALE GENOMIC DNA]</scope>
    <source>
        <strain evidence="1">RPE64</strain>
        <plasmid evidence="1 2">p1</plasmid>
    </source>
</reference>